<evidence type="ECO:0000313" key="5">
    <source>
        <dbReference type="Proteomes" id="UP000674318"/>
    </source>
</evidence>
<gene>
    <name evidence="4" type="ORF">JKF63_06357</name>
</gene>
<comment type="caution">
    <text evidence="4">The sequence shown here is derived from an EMBL/GenBank/DDBJ whole genome shotgun (WGS) entry which is preliminary data.</text>
</comment>
<keyword evidence="1" id="KW-0547">Nucleotide-binding</keyword>
<dbReference type="GeneID" id="94292384"/>
<feature type="domain" description="Protein kinase" evidence="3">
    <location>
        <begin position="1"/>
        <end position="101"/>
    </location>
</feature>
<evidence type="ECO:0000313" key="4">
    <source>
        <dbReference type="EMBL" id="KAG5509652.1"/>
    </source>
</evidence>
<keyword evidence="5" id="KW-1185">Reference proteome</keyword>
<evidence type="ECO:0000259" key="3">
    <source>
        <dbReference type="PROSITE" id="PS50011"/>
    </source>
</evidence>
<dbReference type="AlphaFoldDB" id="A0A836I1H5"/>
<dbReference type="InterPro" id="IPR011009">
    <property type="entry name" value="Kinase-like_dom_sf"/>
</dbReference>
<dbReference type="Gene3D" id="3.30.200.20">
    <property type="entry name" value="Phosphorylase Kinase, domain 1"/>
    <property type="match status" value="1"/>
</dbReference>
<dbReference type="KEGG" id="phet:94292384"/>
<dbReference type="OrthoDB" id="4062651at2759"/>
<keyword evidence="2" id="KW-0067">ATP-binding</keyword>
<proteinExistence type="predicted"/>
<dbReference type="InterPro" id="IPR000719">
    <property type="entry name" value="Prot_kinase_dom"/>
</dbReference>
<dbReference type="EMBL" id="JAFJZO010000013">
    <property type="protein sequence ID" value="KAG5509652.1"/>
    <property type="molecule type" value="Genomic_DNA"/>
</dbReference>
<name>A0A836I1H5_9TRYP</name>
<dbReference type="RefSeq" id="XP_067758804.1">
    <property type="nucleotide sequence ID" value="XM_067902307.1"/>
</dbReference>
<dbReference type="GO" id="GO:0004672">
    <property type="term" value="F:protein kinase activity"/>
    <property type="evidence" value="ECO:0007669"/>
    <property type="project" value="InterPro"/>
</dbReference>
<protein>
    <recommendedName>
        <fullName evidence="3">Protein kinase domain-containing protein</fullName>
    </recommendedName>
</protein>
<reference evidence="4 5" key="1">
    <citation type="submission" date="2021-02" db="EMBL/GenBank/DDBJ databases">
        <title>Porcisia hertigi Genome sequencing and assembly.</title>
        <authorList>
            <person name="Almutairi H."/>
            <person name="Gatherer D."/>
        </authorList>
    </citation>
    <scope>NUCLEOTIDE SEQUENCE [LARGE SCALE GENOMIC DNA]</scope>
    <source>
        <strain evidence="4 5">C119</strain>
    </source>
</reference>
<dbReference type="Proteomes" id="UP000674318">
    <property type="component" value="Chromosome 13"/>
</dbReference>
<dbReference type="SUPFAM" id="SSF56112">
    <property type="entry name" value="Protein kinase-like (PK-like)"/>
    <property type="match status" value="1"/>
</dbReference>
<organism evidence="4 5">
    <name type="scientific">Porcisia hertigi</name>
    <dbReference type="NCBI Taxonomy" id="2761500"/>
    <lineage>
        <taxon>Eukaryota</taxon>
        <taxon>Discoba</taxon>
        <taxon>Euglenozoa</taxon>
        <taxon>Kinetoplastea</taxon>
        <taxon>Metakinetoplastina</taxon>
        <taxon>Trypanosomatida</taxon>
        <taxon>Trypanosomatidae</taxon>
        <taxon>Leishmaniinae</taxon>
        <taxon>Porcisia</taxon>
    </lineage>
</organism>
<accession>A0A836I1H5</accession>
<dbReference type="Gene3D" id="1.10.510.10">
    <property type="entry name" value="Transferase(Phosphotransferase) domain 1"/>
    <property type="match status" value="1"/>
</dbReference>
<sequence>MEGGRSPLPRGGTSSDSLEDIYMVTDLMDTDLAALLKPSQEIHIDQLRLIAYQLIKPLVFVHSSGVIHRDLKPGSILLHGNCDMKLCDFWSFPRWNSRMAT</sequence>
<dbReference type="PROSITE" id="PS50011">
    <property type="entry name" value="PROTEIN_KINASE_DOM"/>
    <property type="match status" value="1"/>
</dbReference>
<dbReference type="PANTHER" id="PTHR24055">
    <property type="entry name" value="MITOGEN-ACTIVATED PROTEIN KINASE"/>
    <property type="match status" value="1"/>
</dbReference>
<dbReference type="GO" id="GO:0005524">
    <property type="term" value="F:ATP binding"/>
    <property type="evidence" value="ECO:0007669"/>
    <property type="project" value="UniProtKB-KW"/>
</dbReference>
<evidence type="ECO:0000256" key="2">
    <source>
        <dbReference type="ARBA" id="ARBA00022840"/>
    </source>
</evidence>
<evidence type="ECO:0000256" key="1">
    <source>
        <dbReference type="ARBA" id="ARBA00022741"/>
    </source>
</evidence>
<dbReference type="InterPro" id="IPR050117">
    <property type="entry name" value="MAPK"/>
</dbReference>
<dbReference type="Pfam" id="PF00069">
    <property type="entry name" value="Pkinase"/>
    <property type="match status" value="1"/>
</dbReference>